<comment type="similarity">
    <text evidence="11 12">Belongs to the TonB-dependent receptor family.</text>
</comment>
<evidence type="ECO:0000256" key="8">
    <source>
        <dbReference type="ARBA" id="ARBA00023077"/>
    </source>
</evidence>
<evidence type="ECO:0000256" key="3">
    <source>
        <dbReference type="ARBA" id="ARBA00022452"/>
    </source>
</evidence>
<evidence type="ECO:0000256" key="10">
    <source>
        <dbReference type="ARBA" id="ARBA00023237"/>
    </source>
</evidence>
<dbReference type="PANTHER" id="PTHR32552:SF81">
    <property type="entry name" value="TONB-DEPENDENT OUTER MEMBRANE RECEPTOR"/>
    <property type="match status" value="1"/>
</dbReference>
<feature type="signal peptide" evidence="13">
    <location>
        <begin position="1"/>
        <end position="25"/>
    </location>
</feature>
<feature type="domain" description="TonB-dependent receptor plug" evidence="15">
    <location>
        <begin position="52"/>
        <end position="160"/>
    </location>
</feature>
<proteinExistence type="inferred from homology"/>
<dbReference type="Gene3D" id="2.40.170.20">
    <property type="entry name" value="TonB-dependent receptor, beta-barrel domain"/>
    <property type="match status" value="1"/>
</dbReference>
<evidence type="ECO:0000256" key="2">
    <source>
        <dbReference type="ARBA" id="ARBA00022448"/>
    </source>
</evidence>
<dbReference type="SUPFAM" id="SSF56935">
    <property type="entry name" value="Porins"/>
    <property type="match status" value="1"/>
</dbReference>
<dbReference type="AlphaFoldDB" id="A0A839ZW73"/>
<evidence type="ECO:0000259" key="14">
    <source>
        <dbReference type="Pfam" id="PF00593"/>
    </source>
</evidence>
<comment type="caution">
    <text evidence="16">The sequence shown here is derived from an EMBL/GenBank/DDBJ whole genome shotgun (WGS) entry which is preliminary data.</text>
</comment>
<dbReference type="Proteomes" id="UP000530564">
    <property type="component" value="Unassembled WGS sequence"/>
</dbReference>
<dbReference type="GO" id="GO:0006826">
    <property type="term" value="P:iron ion transport"/>
    <property type="evidence" value="ECO:0007669"/>
    <property type="project" value="UniProtKB-KW"/>
</dbReference>
<dbReference type="InterPro" id="IPR036942">
    <property type="entry name" value="Beta-barrel_TonB_sf"/>
</dbReference>
<evidence type="ECO:0000256" key="13">
    <source>
        <dbReference type="SAM" id="SignalP"/>
    </source>
</evidence>
<evidence type="ECO:0000256" key="11">
    <source>
        <dbReference type="PROSITE-ProRule" id="PRU01360"/>
    </source>
</evidence>
<name>A0A839ZW73_9CAUL</name>
<keyword evidence="5 11" id="KW-0812">Transmembrane</keyword>
<keyword evidence="3 11" id="KW-1134">Transmembrane beta strand</keyword>
<dbReference type="EMBL" id="JACIDK010000001">
    <property type="protein sequence ID" value="MBB3889540.1"/>
    <property type="molecule type" value="Genomic_DNA"/>
</dbReference>
<keyword evidence="2 11" id="KW-0813">Transport</keyword>
<evidence type="ECO:0000313" key="16">
    <source>
        <dbReference type="EMBL" id="MBB3889540.1"/>
    </source>
</evidence>
<evidence type="ECO:0000256" key="1">
    <source>
        <dbReference type="ARBA" id="ARBA00004571"/>
    </source>
</evidence>
<dbReference type="PANTHER" id="PTHR32552">
    <property type="entry name" value="FERRICHROME IRON RECEPTOR-RELATED"/>
    <property type="match status" value="1"/>
</dbReference>
<keyword evidence="16" id="KW-0675">Receptor</keyword>
<evidence type="ECO:0000256" key="6">
    <source>
        <dbReference type="ARBA" id="ARBA00023004"/>
    </source>
</evidence>
<dbReference type="Pfam" id="PF07715">
    <property type="entry name" value="Plug"/>
    <property type="match status" value="1"/>
</dbReference>
<feature type="chain" id="PRO_5033008876" evidence="13">
    <location>
        <begin position="26"/>
        <end position="740"/>
    </location>
</feature>
<keyword evidence="10 11" id="KW-0998">Cell outer membrane</keyword>
<dbReference type="CDD" id="cd01347">
    <property type="entry name" value="ligand_gated_channel"/>
    <property type="match status" value="1"/>
</dbReference>
<dbReference type="InterPro" id="IPR012910">
    <property type="entry name" value="Plug_dom"/>
</dbReference>
<sequence length="740" mass="79864">MTRQALILLASCAVGALSTGTAAVAQTAPAANSRPVAVEEVIVTADRRERKLQDVPSAISAITEQALERSRIVDLSSLSTTVPSFSMTESSALGKELSIRGVTSVRILDATAEPSVGMFVDEVYLSRMGSAFTDFYDLERVEVIRGPQGVLLGKNVVGGAISVITAKPKFDPSGATTISFGNYDSVMANGYVTGALTDDLAGRVAFQVRNRSGYSKNVVLGGDMDNLKSYQGRGGLLYRAPDADLQVLATFDYGSDETDGTARVMTDDPFAAGTGAVAAWRAARGLGPRDATSPQHEYSRRITRGAMLRVDWGVFEGAKLTSITGYRSSKGVMGFNQLGIGSPPGLADTFYSTSEKPETISQELRLVSDNPDSRFDWILGAFHQSDDVTRYDSNVATTSTTIPALSGTFLYTNKADLKTTAVFGQIGYKFTDQLKATIGLRYTMDDKSGTRLAQCLEDGGDGLCVAALVLAKGQSFTVNYGKDWNALTPQGIIEYRPNDNVMIYGSVAKGFKGGGWDHLPSTAAAAAIGYDPEKATNYEIGVKSDLFDRRVRLNLAAFKMDYKDLQSQQLVLECLCLITSNAGTAEIKGLEAEGTWAVSEDLTLTASGSWLDAKYKNFVDGAGVVFSGNRIQRSPEYKFDIGANYVFGIGEWDQAFSLQTNYTKQGKSYWTPANTFAQEPFGLWDASLRVQPPGAAWSVTVWGKNLTDELYAVAAQTFFGDLMNYYAPPKTYGVDLKYEF</sequence>
<evidence type="ECO:0000256" key="9">
    <source>
        <dbReference type="ARBA" id="ARBA00023136"/>
    </source>
</evidence>
<evidence type="ECO:0000256" key="7">
    <source>
        <dbReference type="ARBA" id="ARBA00023065"/>
    </source>
</evidence>
<dbReference type="PROSITE" id="PS52016">
    <property type="entry name" value="TONB_DEPENDENT_REC_3"/>
    <property type="match status" value="1"/>
</dbReference>
<evidence type="ECO:0000256" key="4">
    <source>
        <dbReference type="ARBA" id="ARBA00022496"/>
    </source>
</evidence>
<comment type="subcellular location">
    <subcellularLocation>
        <location evidence="1 11">Cell outer membrane</location>
        <topology evidence="1 11">Multi-pass membrane protein</topology>
    </subcellularLocation>
</comment>
<dbReference type="GO" id="GO:0009279">
    <property type="term" value="C:cell outer membrane"/>
    <property type="evidence" value="ECO:0007669"/>
    <property type="project" value="UniProtKB-SubCell"/>
</dbReference>
<organism evidence="16 17">
    <name type="scientific">Phenylobacterium haematophilum</name>
    <dbReference type="NCBI Taxonomy" id="98513"/>
    <lineage>
        <taxon>Bacteria</taxon>
        <taxon>Pseudomonadati</taxon>
        <taxon>Pseudomonadota</taxon>
        <taxon>Alphaproteobacteria</taxon>
        <taxon>Caulobacterales</taxon>
        <taxon>Caulobacteraceae</taxon>
        <taxon>Phenylobacterium</taxon>
    </lineage>
</organism>
<gene>
    <name evidence="16" type="ORF">GGQ61_000237</name>
</gene>
<dbReference type="InterPro" id="IPR000531">
    <property type="entry name" value="Beta-barrel_TonB"/>
</dbReference>
<keyword evidence="6" id="KW-0408">Iron</keyword>
<evidence type="ECO:0000259" key="15">
    <source>
        <dbReference type="Pfam" id="PF07715"/>
    </source>
</evidence>
<dbReference type="RefSeq" id="WP_183769548.1">
    <property type="nucleotide sequence ID" value="NZ_JACIDK010000001.1"/>
</dbReference>
<evidence type="ECO:0000313" key="17">
    <source>
        <dbReference type="Proteomes" id="UP000530564"/>
    </source>
</evidence>
<protein>
    <submittedName>
        <fullName evidence="16">Iron complex outermembrane receptor protein</fullName>
    </submittedName>
</protein>
<keyword evidence="4" id="KW-0410">Iron transport</keyword>
<accession>A0A839ZW73</accession>
<dbReference type="InterPro" id="IPR039426">
    <property type="entry name" value="TonB-dep_rcpt-like"/>
</dbReference>
<keyword evidence="8 12" id="KW-0798">TonB box</keyword>
<dbReference type="Pfam" id="PF00593">
    <property type="entry name" value="TonB_dep_Rec_b-barrel"/>
    <property type="match status" value="1"/>
</dbReference>
<keyword evidence="7" id="KW-0406">Ion transport</keyword>
<keyword evidence="13" id="KW-0732">Signal</keyword>
<evidence type="ECO:0000256" key="5">
    <source>
        <dbReference type="ARBA" id="ARBA00022692"/>
    </source>
</evidence>
<feature type="domain" description="TonB-dependent receptor-like beta-barrel" evidence="14">
    <location>
        <begin position="270"/>
        <end position="706"/>
    </location>
</feature>
<reference evidence="16 17" key="1">
    <citation type="submission" date="2020-08" db="EMBL/GenBank/DDBJ databases">
        <title>Genomic Encyclopedia of Type Strains, Phase IV (KMG-IV): sequencing the most valuable type-strain genomes for metagenomic binning, comparative biology and taxonomic classification.</title>
        <authorList>
            <person name="Goeker M."/>
        </authorList>
    </citation>
    <scope>NUCLEOTIDE SEQUENCE [LARGE SCALE GENOMIC DNA]</scope>
    <source>
        <strain evidence="16 17">DSM 21793</strain>
    </source>
</reference>
<keyword evidence="17" id="KW-1185">Reference proteome</keyword>
<evidence type="ECO:0000256" key="12">
    <source>
        <dbReference type="RuleBase" id="RU003357"/>
    </source>
</evidence>
<keyword evidence="9 11" id="KW-0472">Membrane</keyword>